<name>A0ABS3M1K2_9PROT</name>
<comment type="caution">
    <text evidence="1">The sequence shown here is derived from an EMBL/GenBank/DDBJ whole genome shotgun (WGS) entry which is preliminary data.</text>
</comment>
<reference evidence="1 2" key="1">
    <citation type="submission" date="2021-03" db="EMBL/GenBank/DDBJ databases">
        <title>The complete genome sequence of Acetobacter sacchari TBRC 11175.</title>
        <authorList>
            <person name="Charoenyingcharoen P."/>
            <person name="Yukphan P."/>
        </authorList>
    </citation>
    <scope>NUCLEOTIDE SEQUENCE [LARGE SCALE GENOMIC DNA]</scope>
    <source>
        <strain evidence="1 2">TBRC 11175</strain>
    </source>
</reference>
<proteinExistence type="predicted"/>
<gene>
    <name evidence="1" type="ORF">J2D73_19970</name>
</gene>
<keyword evidence="2" id="KW-1185">Reference proteome</keyword>
<dbReference type="RefSeq" id="WP_207884153.1">
    <property type="nucleotide sequence ID" value="NZ_JAFVMF010000046.1"/>
</dbReference>
<evidence type="ECO:0000313" key="2">
    <source>
        <dbReference type="Proteomes" id="UP000664771"/>
    </source>
</evidence>
<organism evidence="1 2">
    <name type="scientific">Acetobacter sacchari</name>
    <dbReference type="NCBI Taxonomy" id="2661687"/>
    <lineage>
        <taxon>Bacteria</taxon>
        <taxon>Pseudomonadati</taxon>
        <taxon>Pseudomonadota</taxon>
        <taxon>Alphaproteobacteria</taxon>
        <taxon>Acetobacterales</taxon>
        <taxon>Acetobacteraceae</taxon>
        <taxon>Acetobacter</taxon>
    </lineage>
</organism>
<dbReference type="Proteomes" id="UP000664771">
    <property type="component" value="Unassembled WGS sequence"/>
</dbReference>
<sequence>MSRSREEQMVCACGKDCGKLESCNAETLTPEAVDRIKGLSQKITALKEAEQRARAEQAEDTARLDWMSILSEIRRRERSFLSTSTKGGPKASESRSNAAEMYDLAEWIAEKVAPDGRWRGEDKGPFSLLDAARGVAGRGEVG</sequence>
<accession>A0ABS3M1K2</accession>
<evidence type="ECO:0000313" key="1">
    <source>
        <dbReference type="EMBL" id="MBO1362062.1"/>
    </source>
</evidence>
<protein>
    <submittedName>
        <fullName evidence="1">Uncharacterized protein</fullName>
    </submittedName>
</protein>
<dbReference type="EMBL" id="JAFVMF010000046">
    <property type="protein sequence ID" value="MBO1362062.1"/>
    <property type="molecule type" value="Genomic_DNA"/>
</dbReference>